<dbReference type="Proteomes" id="UP001168620">
    <property type="component" value="Unassembled WGS sequence"/>
</dbReference>
<keyword evidence="7 12" id="KW-0378">Hydrolase</keyword>
<accession>A0ABT8FCJ2</accession>
<comment type="catalytic activity">
    <reaction evidence="10">
        <text>8-oxo-dGTP + H2O = 8-oxo-dGMP + diphosphate + H(+)</text>
        <dbReference type="Rhea" id="RHEA:31575"/>
        <dbReference type="ChEBI" id="CHEBI:15377"/>
        <dbReference type="ChEBI" id="CHEBI:15378"/>
        <dbReference type="ChEBI" id="CHEBI:33019"/>
        <dbReference type="ChEBI" id="CHEBI:63224"/>
        <dbReference type="ChEBI" id="CHEBI:77896"/>
        <dbReference type="EC" id="3.6.1.55"/>
    </reaction>
</comment>
<evidence type="ECO:0000313" key="15">
    <source>
        <dbReference type="EMBL" id="MDN4172411.1"/>
    </source>
</evidence>
<keyword evidence="9" id="KW-0234">DNA repair</keyword>
<reference evidence="15" key="1">
    <citation type="submission" date="2023-06" db="EMBL/GenBank/DDBJ databases">
        <title>Draft genome sequence of Nocardioides sp. SOB77.</title>
        <authorList>
            <person name="Zhang G."/>
        </authorList>
    </citation>
    <scope>NUCLEOTIDE SEQUENCE</scope>
    <source>
        <strain evidence="15">SOB77</strain>
    </source>
</reference>
<sequence length="230" mass="25454">MRTRVVGAAIVRGGRVLAARRTRPPEAAGRWELPGGKVEPGERPEAALERELAEELGVEVDVVRWLDGVVPISGTHELAAALVRIGGDAEEPEPRDDTHDRLRWLGPDELDEVDWLEPDRPFLAEIARELRSAGPTLRAVFFDEDDAARVVRRLRQDGYDAHVERERLAGEDDDEDHPWAVLTDAPVVALELLVDDHDGWLDADDGAEHTGPAAGSPLDLPTQPRRIKRP</sequence>
<dbReference type="Pfam" id="PF00293">
    <property type="entry name" value="NUDIX"/>
    <property type="match status" value="1"/>
</dbReference>
<keyword evidence="5" id="KW-0479">Metal-binding</keyword>
<dbReference type="SUPFAM" id="SSF55811">
    <property type="entry name" value="Nudix"/>
    <property type="match status" value="1"/>
</dbReference>
<evidence type="ECO:0000259" key="14">
    <source>
        <dbReference type="PROSITE" id="PS51462"/>
    </source>
</evidence>
<evidence type="ECO:0000256" key="5">
    <source>
        <dbReference type="ARBA" id="ARBA00022723"/>
    </source>
</evidence>
<feature type="region of interest" description="Disordered" evidence="13">
    <location>
        <begin position="200"/>
        <end position="230"/>
    </location>
</feature>
<dbReference type="InterPro" id="IPR047127">
    <property type="entry name" value="MutT-like"/>
</dbReference>
<protein>
    <recommendedName>
        <fullName evidence="11">8-oxo-dGTP diphosphatase</fullName>
        <ecNumber evidence="11">3.6.1.55</ecNumber>
    </recommendedName>
</protein>
<dbReference type="EMBL" id="JAUHJQ010000002">
    <property type="protein sequence ID" value="MDN4172411.1"/>
    <property type="molecule type" value="Genomic_DNA"/>
</dbReference>
<dbReference type="InterPro" id="IPR020476">
    <property type="entry name" value="Nudix_hydrolase"/>
</dbReference>
<keyword evidence="16" id="KW-1185">Reference proteome</keyword>
<dbReference type="PROSITE" id="PS00893">
    <property type="entry name" value="NUDIX_BOX"/>
    <property type="match status" value="1"/>
</dbReference>
<dbReference type="CDD" id="cd03425">
    <property type="entry name" value="NUDIX_MutT_NudA_like"/>
    <property type="match status" value="1"/>
</dbReference>
<dbReference type="PANTHER" id="PTHR47707:SF1">
    <property type="entry name" value="NUDIX HYDROLASE FAMILY PROTEIN"/>
    <property type="match status" value="1"/>
</dbReference>
<evidence type="ECO:0000256" key="2">
    <source>
        <dbReference type="ARBA" id="ARBA00005582"/>
    </source>
</evidence>
<feature type="domain" description="Nudix hydrolase" evidence="14">
    <location>
        <begin position="1"/>
        <end position="127"/>
    </location>
</feature>
<gene>
    <name evidence="15" type="ORF">QWY28_05615</name>
</gene>
<evidence type="ECO:0000256" key="6">
    <source>
        <dbReference type="ARBA" id="ARBA00022763"/>
    </source>
</evidence>
<evidence type="ECO:0000256" key="4">
    <source>
        <dbReference type="ARBA" id="ARBA00022705"/>
    </source>
</evidence>
<dbReference type="PROSITE" id="PS51462">
    <property type="entry name" value="NUDIX"/>
    <property type="match status" value="1"/>
</dbReference>
<evidence type="ECO:0000256" key="10">
    <source>
        <dbReference type="ARBA" id="ARBA00035861"/>
    </source>
</evidence>
<dbReference type="InterPro" id="IPR020084">
    <property type="entry name" value="NUDIX_hydrolase_CS"/>
</dbReference>
<evidence type="ECO:0000313" key="16">
    <source>
        <dbReference type="Proteomes" id="UP001168620"/>
    </source>
</evidence>
<comment type="cofactor">
    <cofactor evidence="1">
        <name>Mg(2+)</name>
        <dbReference type="ChEBI" id="CHEBI:18420"/>
    </cofactor>
</comment>
<evidence type="ECO:0000256" key="13">
    <source>
        <dbReference type="SAM" id="MobiDB-lite"/>
    </source>
</evidence>
<evidence type="ECO:0000256" key="1">
    <source>
        <dbReference type="ARBA" id="ARBA00001946"/>
    </source>
</evidence>
<keyword evidence="3" id="KW-0515">Mutator protein</keyword>
<dbReference type="Gene3D" id="3.90.79.10">
    <property type="entry name" value="Nucleoside Triphosphate Pyrophosphohydrolase"/>
    <property type="match status" value="1"/>
</dbReference>
<evidence type="ECO:0000256" key="9">
    <source>
        <dbReference type="ARBA" id="ARBA00023204"/>
    </source>
</evidence>
<comment type="caution">
    <text evidence="15">The sequence shown here is derived from an EMBL/GenBank/DDBJ whole genome shotgun (WGS) entry which is preliminary data.</text>
</comment>
<keyword evidence="4" id="KW-0235">DNA replication</keyword>
<organism evidence="15 16">
    <name type="scientific">Nocardioides oceani</name>
    <dbReference type="NCBI Taxonomy" id="3058369"/>
    <lineage>
        <taxon>Bacteria</taxon>
        <taxon>Bacillati</taxon>
        <taxon>Actinomycetota</taxon>
        <taxon>Actinomycetes</taxon>
        <taxon>Propionibacteriales</taxon>
        <taxon>Nocardioidaceae</taxon>
        <taxon>Nocardioides</taxon>
    </lineage>
</organism>
<comment type="similarity">
    <text evidence="2 12">Belongs to the Nudix hydrolase family.</text>
</comment>
<evidence type="ECO:0000256" key="12">
    <source>
        <dbReference type="RuleBase" id="RU003476"/>
    </source>
</evidence>
<name>A0ABT8FCJ2_9ACTN</name>
<keyword evidence="8" id="KW-0460">Magnesium</keyword>
<dbReference type="InterPro" id="IPR015797">
    <property type="entry name" value="NUDIX_hydrolase-like_dom_sf"/>
</dbReference>
<dbReference type="PANTHER" id="PTHR47707">
    <property type="entry name" value="8-OXO-DGTP DIPHOSPHATASE"/>
    <property type="match status" value="1"/>
</dbReference>
<proteinExistence type="inferred from homology"/>
<evidence type="ECO:0000256" key="3">
    <source>
        <dbReference type="ARBA" id="ARBA00022457"/>
    </source>
</evidence>
<evidence type="ECO:0000256" key="7">
    <source>
        <dbReference type="ARBA" id="ARBA00022801"/>
    </source>
</evidence>
<evidence type="ECO:0000256" key="11">
    <source>
        <dbReference type="ARBA" id="ARBA00038905"/>
    </source>
</evidence>
<dbReference type="PRINTS" id="PR00502">
    <property type="entry name" value="NUDIXFAMILY"/>
</dbReference>
<dbReference type="EC" id="3.6.1.55" evidence="11"/>
<dbReference type="RefSeq" id="WP_300951334.1">
    <property type="nucleotide sequence ID" value="NZ_JAUHJQ010000002.1"/>
</dbReference>
<evidence type="ECO:0000256" key="8">
    <source>
        <dbReference type="ARBA" id="ARBA00022842"/>
    </source>
</evidence>
<keyword evidence="6" id="KW-0227">DNA damage</keyword>
<dbReference type="InterPro" id="IPR000086">
    <property type="entry name" value="NUDIX_hydrolase_dom"/>
</dbReference>